<accession>A0A6J7HQC3</accession>
<evidence type="ECO:0000256" key="2">
    <source>
        <dbReference type="ARBA" id="ARBA00008873"/>
    </source>
</evidence>
<dbReference type="InterPro" id="IPR050681">
    <property type="entry name" value="CDF/SLC30A"/>
</dbReference>
<feature type="transmembrane region" description="Helical" evidence="9">
    <location>
        <begin position="136"/>
        <end position="155"/>
    </location>
</feature>
<keyword evidence="7 9" id="KW-0472">Membrane</keyword>
<feature type="compositionally biased region" description="Basic and acidic residues" evidence="8">
    <location>
        <begin position="1"/>
        <end position="27"/>
    </location>
</feature>
<dbReference type="NCBIfam" id="TIGR01297">
    <property type="entry name" value="CDF"/>
    <property type="match status" value="1"/>
</dbReference>
<dbReference type="GO" id="GO:0005886">
    <property type="term" value="C:plasma membrane"/>
    <property type="evidence" value="ECO:0007669"/>
    <property type="project" value="TreeGrafter"/>
</dbReference>
<sequence length="356" mass="37375">MSGPGAHERDHAGHGHDHAAPAHDHAAHAHARPGVAAGGSRAHDHGGHGDHGHVHGVSADANVPKLALALALILGFMTVEVIVALISGSLALLSDAAHMLTDAAAIALSLVAARLARRPAKGAMTFGLKRVEILSAQANGVTLLVLAVIIAIEGVRRLFDPPEVEGGLILVVALAGIVVNLAATWVLAQADRRSLNVEGSYQHVLTDLYAFIGTAVAAVVIMTTGFERADPIISLVIAALMLRSGWGLVRASGRVFLEAAPQGVDPDEIGHALAAEPLVVEVHDLHVWELTSGFPMLSAHVVVATDSDCHGIRRELEHTLHQRFGIEHTTLQVDHECGDLLTIQPRSALPEARRTV</sequence>
<dbReference type="Pfam" id="PF16916">
    <property type="entry name" value="ZT_dimer"/>
    <property type="match status" value="1"/>
</dbReference>
<gene>
    <name evidence="12" type="ORF">UFOPK3564_01902</name>
</gene>
<feature type="domain" description="Cation efflux protein cytoplasmic" evidence="11">
    <location>
        <begin position="263"/>
        <end position="335"/>
    </location>
</feature>
<evidence type="ECO:0000256" key="4">
    <source>
        <dbReference type="ARBA" id="ARBA00022692"/>
    </source>
</evidence>
<dbReference type="EMBL" id="CAFBMK010000112">
    <property type="protein sequence ID" value="CAB4922224.1"/>
    <property type="molecule type" value="Genomic_DNA"/>
</dbReference>
<dbReference type="Gene3D" id="1.20.1510.10">
    <property type="entry name" value="Cation efflux protein transmembrane domain"/>
    <property type="match status" value="1"/>
</dbReference>
<organism evidence="12">
    <name type="scientific">freshwater metagenome</name>
    <dbReference type="NCBI Taxonomy" id="449393"/>
    <lineage>
        <taxon>unclassified sequences</taxon>
        <taxon>metagenomes</taxon>
        <taxon>ecological metagenomes</taxon>
    </lineage>
</organism>
<dbReference type="InterPro" id="IPR058533">
    <property type="entry name" value="Cation_efflux_TM"/>
</dbReference>
<evidence type="ECO:0000256" key="1">
    <source>
        <dbReference type="ARBA" id="ARBA00004141"/>
    </source>
</evidence>
<comment type="similarity">
    <text evidence="2">Belongs to the cation diffusion facilitator (CDF) transporter (TC 2.A.4) family. SLC30A subfamily.</text>
</comment>
<keyword evidence="4 9" id="KW-0812">Transmembrane</keyword>
<evidence type="ECO:0000313" key="12">
    <source>
        <dbReference type="EMBL" id="CAB4922224.1"/>
    </source>
</evidence>
<proteinExistence type="inferred from homology"/>
<evidence type="ECO:0000259" key="11">
    <source>
        <dbReference type="Pfam" id="PF16916"/>
    </source>
</evidence>
<dbReference type="InterPro" id="IPR036837">
    <property type="entry name" value="Cation_efflux_CTD_sf"/>
</dbReference>
<keyword evidence="6" id="KW-0406">Ion transport</keyword>
<feature type="transmembrane region" description="Helical" evidence="9">
    <location>
        <begin position="208"/>
        <end position="226"/>
    </location>
</feature>
<dbReference type="SUPFAM" id="SSF161111">
    <property type="entry name" value="Cation efflux protein transmembrane domain-like"/>
    <property type="match status" value="1"/>
</dbReference>
<evidence type="ECO:0000259" key="10">
    <source>
        <dbReference type="Pfam" id="PF01545"/>
    </source>
</evidence>
<keyword evidence="3" id="KW-0813">Transport</keyword>
<dbReference type="PANTHER" id="PTHR11562:SF17">
    <property type="entry name" value="RE54080P-RELATED"/>
    <property type="match status" value="1"/>
</dbReference>
<protein>
    <submittedName>
        <fullName evidence="12">Unannotated protein</fullName>
    </submittedName>
</protein>
<evidence type="ECO:0000256" key="3">
    <source>
        <dbReference type="ARBA" id="ARBA00022448"/>
    </source>
</evidence>
<reference evidence="12" key="1">
    <citation type="submission" date="2020-05" db="EMBL/GenBank/DDBJ databases">
        <authorList>
            <person name="Chiriac C."/>
            <person name="Salcher M."/>
            <person name="Ghai R."/>
            <person name="Kavagutti S V."/>
        </authorList>
    </citation>
    <scope>NUCLEOTIDE SEQUENCE</scope>
</reference>
<evidence type="ECO:0000256" key="9">
    <source>
        <dbReference type="SAM" id="Phobius"/>
    </source>
</evidence>
<comment type="subcellular location">
    <subcellularLocation>
        <location evidence="1">Membrane</location>
        <topology evidence="1">Multi-pass membrane protein</topology>
    </subcellularLocation>
</comment>
<dbReference type="InterPro" id="IPR002524">
    <property type="entry name" value="Cation_efflux"/>
</dbReference>
<dbReference type="InterPro" id="IPR027469">
    <property type="entry name" value="Cation_efflux_TMD_sf"/>
</dbReference>
<name>A0A6J7HQC3_9ZZZZ</name>
<keyword evidence="5 9" id="KW-1133">Transmembrane helix</keyword>
<dbReference type="Pfam" id="PF01545">
    <property type="entry name" value="Cation_efflux"/>
    <property type="match status" value="1"/>
</dbReference>
<feature type="transmembrane region" description="Helical" evidence="9">
    <location>
        <begin position="167"/>
        <end position="188"/>
    </location>
</feature>
<feature type="domain" description="Cation efflux protein transmembrane" evidence="10">
    <location>
        <begin position="67"/>
        <end position="256"/>
    </location>
</feature>
<dbReference type="InterPro" id="IPR027470">
    <property type="entry name" value="Cation_efflux_CTD"/>
</dbReference>
<evidence type="ECO:0000256" key="7">
    <source>
        <dbReference type="ARBA" id="ARBA00023136"/>
    </source>
</evidence>
<feature type="transmembrane region" description="Helical" evidence="9">
    <location>
        <begin position="66"/>
        <end position="90"/>
    </location>
</feature>
<dbReference type="AlphaFoldDB" id="A0A6J7HQC3"/>
<dbReference type="PANTHER" id="PTHR11562">
    <property type="entry name" value="CATION EFFLUX PROTEIN/ ZINC TRANSPORTER"/>
    <property type="match status" value="1"/>
</dbReference>
<dbReference type="SUPFAM" id="SSF160240">
    <property type="entry name" value="Cation efflux protein cytoplasmic domain-like"/>
    <property type="match status" value="1"/>
</dbReference>
<evidence type="ECO:0000256" key="8">
    <source>
        <dbReference type="SAM" id="MobiDB-lite"/>
    </source>
</evidence>
<dbReference type="GO" id="GO:0005385">
    <property type="term" value="F:zinc ion transmembrane transporter activity"/>
    <property type="evidence" value="ECO:0007669"/>
    <property type="project" value="TreeGrafter"/>
</dbReference>
<evidence type="ECO:0000256" key="5">
    <source>
        <dbReference type="ARBA" id="ARBA00022989"/>
    </source>
</evidence>
<feature type="region of interest" description="Disordered" evidence="8">
    <location>
        <begin position="1"/>
        <end position="56"/>
    </location>
</feature>
<evidence type="ECO:0000256" key="6">
    <source>
        <dbReference type="ARBA" id="ARBA00023065"/>
    </source>
</evidence>
<feature type="compositionally biased region" description="Basic and acidic residues" evidence="8">
    <location>
        <begin position="41"/>
        <end position="53"/>
    </location>
</feature>